<feature type="domain" description="UmuC" evidence="5">
    <location>
        <begin position="56"/>
        <end position="201"/>
    </location>
</feature>
<dbReference type="InterPro" id="IPR043502">
    <property type="entry name" value="DNA/RNA_pol_sf"/>
</dbReference>
<gene>
    <name evidence="6" type="ORF">FM110_11475</name>
</gene>
<dbReference type="Proteomes" id="UP000195981">
    <property type="component" value="Unassembled WGS sequence"/>
</dbReference>
<comment type="function">
    <text evidence="3">Poorly processive, error-prone DNA polymerase involved in untargeted mutagenesis. Copies undamaged DNA at stalled replication forks, which arise in vivo from mismatched or misaligned primer ends. These misaligned primers can be extended by PolIV. Exhibits no 3'-5' exonuclease (proofreading) activity. May be involved in translesional synthesis, in conjunction with the beta clamp from PolIII.</text>
</comment>
<dbReference type="PROSITE" id="PS50173">
    <property type="entry name" value="UMUC"/>
    <property type="match status" value="1"/>
</dbReference>
<evidence type="ECO:0000256" key="1">
    <source>
        <dbReference type="ARBA" id="ARBA00010945"/>
    </source>
</evidence>
<keyword evidence="2" id="KW-0227">DNA damage</keyword>
<reference evidence="6 7" key="1">
    <citation type="submission" date="2017-02" db="EMBL/GenBank/DDBJ databases">
        <authorList>
            <person name="Peterson S.W."/>
        </authorList>
    </citation>
    <scope>NUCLEOTIDE SEQUENCE [LARGE SCALE GENOMIC DNA]</scope>
    <source>
        <strain evidence="6 7">CIP104813</strain>
    </source>
</reference>
<dbReference type="InterPro" id="IPR043128">
    <property type="entry name" value="Rev_trsase/Diguanyl_cyclase"/>
</dbReference>
<evidence type="ECO:0000313" key="7">
    <source>
        <dbReference type="Proteomes" id="UP000195981"/>
    </source>
</evidence>
<dbReference type="Gene3D" id="3.30.70.270">
    <property type="match status" value="1"/>
</dbReference>
<proteinExistence type="inferred from homology"/>
<name>A0A1X6X5J5_9MICO</name>
<feature type="region of interest" description="Disordered" evidence="4">
    <location>
        <begin position="1"/>
        <end position="33"/>
    </location>
</feature>
<dbReference type="Pfam" id="PF00817">
    <property type="entry name" value="IMS"/>
    <property type="match status" value="1"/>
</dbReference>
<keyword evidence="7" id="KW-1185">Reference proteome</keyword>
<dbReference type="SUPFAM" id="SSF56672">
    <property type="entry name" value="DNA/RNA polymerases"/>
    <property type="match status" value="1"/>
</dbReference>
<evidence type="ECO:0000256" key="3">
    <source>
        <dbReference type="ARBA" id="ARBA00025589"/>
    </source>
</evidence>
<evidence type="ECO:0000256" key="2">
    <source>
        <dbReference type="ARBA" id="ARBA00022763"/>
    </source>
</evidence>
<evidence type="ECO:0000256" key="4">
    <source>
        <dbReference type="SAM" id="MobiDB-lite"/>
    </source>
</evidence>
<dbReference type="InterPro" id="IPR050356">
    <property type="entry name" value="SulA_CellDiv_inhibitor"/>
</dbReference>
<comment type="similarity">
    <text evidence="1">Belongs to the DNA polymerase type-Y family.</text>
</comment>
<dbReference type="PANTHER" id="PTHR35369:SF2">
    <property type="entry name" value="BLR3025 PROTEIN"/>
    <property type="match status" value="1"/>
</dbReference>
<dbReference type="CDD" id="cd03468">
    <property type="entry name" value="PolY_like"/>
    <property type="match status" value="1"/>
</dbReference>
<sequence>MGEALMTGPAHGPDAQAMAPAGPSPSRGADGRATRTAAVIVPDWPLVAARDRHERELEAARSAGEGTGRDARAAAPLVLLDRHRVAHADPSARRAGVEIGMRRRSAQALCPDATVLQTDRENESALFELVAASVDTVAAGVDVLRPGILLLGARGPARHAGGEEALAERIVDAVAELTGWDCSVGIADGPFAALLAARTGRIVRPGRSAEYLAPHPIAALRHAPVGPGWGHRDRAAPGAREKRLDLAETVDLLQRLGIASLGDLAALPATAVADRFGPDIALLHLLSQGREPAPPAMHRPELPLVVETVLETPLERTDQAAFVARPLAEELQEMLVRRGLICTRLRILARTEDGAEMERTWRHDGALSVADVVDRIRWQCDGWVTSARLGTTRTGAITRISLHPLQLMPAGEGAPGLWGSAGEASQRASRAFARAQGLAGEHAVLVPVATGGRLLAEEISLVPWRSEKPPRHEGPWPGSLPRPVPATVLRRPAPIELHDAAGRPVVVTARGLLSAVPVRLRIPAETAEVLAHGALAGMRELAVTAHGAPTVLDERWWSGAGHRAARLQLALALPGEGRASREGRRDLADGADGASELSRGEGALAVLALSQEGAWRLEGIYD</sequence>
<dbReference type="EMBL" id="FWFG01000099">
    <property type="protein sequence ID" value="SLM94547.1"/>
    <property type="molecule type" value="Genomic_DNA"/>
</dbReference>
<accession>A0A1X6X5J5</accession>
<evidence type="ECO:0000259" key="5">
    <source>
        <dbReference type="PROSITE" id="PS50173"/>
    </source>
</evidence>
<dbReference type="PANTHER" id="PTHR35369">
    <property type="entry name" value="BLR3025 PROTEIN-RELATED"/>
    <property type="match status" value="1"/>
</dbReference>
<dbReference type="GO" id="GO:0006281">
    <property type="term" value="P:DNA repair"/>
    <property type="evidence" value="ECO:0007669"/>
    <property type="project" value="InterPro"/>
</dbReference>
<protein>
    <submittedName>
        <fullName evidence="6">DNA polymerase-like protein PA0670</fullName>
    </submittedName>
</protein>
<dbReference type="InterPro" id="IPR001126">
    <property type="entry name" value="UmuC"/>
</dbReference>
<dbReference type="Gene3D" id="3.40.1170.60">
    <property type="match status" value="1"/>
</dbReference>
<evidence type="ECO:0000313" key="6">
    <source>
        <dbReference type="EMBL" id="SLM94547.1"/>
    </source>
</evidence>
<dbReference type="AlphaFoldDB" id="A0A1X6X5J5"/>
<organism evidence="6 7">
    <name type="scientific">Brachybacterium nesterenkovii</name>
    <dbReference type="NCBI Taxonomy" id="47847"/>
    <lineage>
        <taxon>Bacteria</taxon>
        <taxon>Bacillati</taxon>
        <taxon>Actinomycetota</taxon>
        <taxon>Actinomycetes</taxon>
        <taxon>Micrococcales</taxon>
        <taxon>Dermabacteraceae</taxon>
        <taxon>Brachybacterium</taxon>
    </lineage>
</organism>